<evidence type="ECO:0000313" key="2">
    <source>
        <dbReference type="EMBL" id="XCB20509.1"/>
    </source>
</evidence>
<evidence type="ECO:0008006" key="3">
    <source>
        <dbReference type="Google" id="ProtNLM"/>
    </source>
</evidence>
<proteinExistence type="predicted"/>
<accession>A0AAU7YVV5</accession>
<dbReference type="EMBL" id="CP132938">
    <property type="protein sequence ID" value="XCB20509.1"/>
    <property type="molecule type" value="Genomic_DNA"/>
</dbReference>
<reference evidence="2" key="2">
    <citation type="journal article" date="2024" name="Environ. Microbiol.">
        <title>Genome analysis and description of Tunturibacter gen. nov. expands the diversity of Terriglobia in tundra soils.</title>
        <authorList>
            <person name="Messyasz A."/>
            <person name="Mannisto M.K."/>
            <person name="Kerkhof L.J."/>
            <person name="Haggblom M.M."/>
        </authorList>
    </citation>
    <scope>NUCLEOTIDE SEQUENCE</scope>
    <source>
        <strain evidence="2">M8UP39</strain>
    </source>
</reference>
<protein>
    <recommendedName>
        <fullName evidence="3">Tyr recombinase domain-containing protein</fullName>
    </recommendedName>
</protein>
<feature type="region of interest" description="Disordered" evidence="1">
    <location>
        <begin position="1"/>
        <end position="20"/>
    </location>
</feature>
<dbReference type="KEGG" id="tgi:RBB81_12960"/>
<reference evidence="2" key="1">
    <citation type="submission" date="2023-08" db="EMBL/GenBank/DDBJ databases">
        <authorList>
            <person name="Messyasz A."/>
            <person name="Mannisto M.K."/>
            <person name="Kerkhof L.J."/>
            <person name="Haggblom M."/>
        </authorList>
    </citation>
    <scope>NUCLEOTIDE SEQUENCE</scope>
    <source>
        <strain evidence="2">M8UP39</strain>
    </source>
</reference>
<dbReference type="RefSeq" id="WP_353070928.1">
    <property type="nucleotide sequence ID" value="NZ_CP132938.1"/>
</dbReference>
<name>A0AAU7YVV5_9BACT</name>
<sequence>MRNSTQRRDPKNLGTDMQKHGTLKDTQGILRHASIRTTGDIYVQLIDASVQQAVNSRTDAVLKDWTAPVENMGVEGRNLKGISAIRRSSAKPEEEAPLSC</sequence>
<organism evidence="2">
    <name type="scientific">Tunturiibacter gelidiferens</name>
    <dbReference type="NCBI Taxonomy" id="3069689"/>
    <lineage>
        <taxon>Bacteria</taxon>
        <taxon>Pseudomonadati</taxon>
        <taxon>Acidobacteriota</taxon>
        <taxon>Terriglobia</taxon>
        <taxon>Terriglobales</taxon>
        <taxon>Acidobacteriaceae</taxon>
        <taxon>Tunturiibacter</taxon>
    </lineage>
</organism>
<dbReference type="AlphaFoldDB" id="A0AAU7YVV5"/>
<evidence type="ECO:0000256" key="1">
    <source>
        <dbReference type="SAM" id="MobiDB-lite"/>
    </source>
</evidence>
<gene>
    <name evidence="2" type="ORF">RBB81_12960</name>
</gene>